<dbReference type="PANTHER" id="PTHR33692:SF1">
    <property type="entry name" value="RIBOSOME MATURATION FACTOR RIMM"/>
    <property type="match status" value="1"/>
</dbReference>
<keyword evidence="4 5" id="KW-0143">Chaperone</keyword>
<comment type="function">
    <text evidence="5">An accessory protein needed during the final step in the assembly of 30S ribosomal subunit, possibly for assembly of the head region. Essential for efficient processing of 16S rRNA. May be needed both before and after RbfA during the maturation of 16S rRNA. It has affinity for free ribosomal 30S subunits but not for 70S ribosomes.</text>
</comment>
<name>A0A6N8UAH4_9FIRM</name>
<evidence type="ECO:0000256" key="2">
    <source>
        <dbReference type="ARBA" id="ARBA00022517"/>
    </source>
</evidence>
<comment type="similarity">
    <text evidence="5">Belongs to the RimM family.</text>
</comment>
<evidence type="ECO:0000313" key="9">
    <source>
        <dbReference type="Proteomes" id="UP000434036"/>
    </source>
</evidence>
<dbReference type="InterPro" id="IPR002676">
    <property type="entry name" value="RimM_N"/>
</dbReference>
<dbReference type="InterPro" id="IPR011033">
    <property type="entry name" value="PRC_barrel-like_sf"/>
</dbReference>
<dbReference type="SUPFAM" id="SSF50447">
    <property type="entry name" value="Translation proteins"/>
    <property type="match status" value="1"/>
</dbReference>
<evidence type="ECO:0000313" key="8">
    <source>
        <dbReference type="EMBL" id="MXQ73579.1"/>
    </source>
</evidence>
<reference evidence="8 9" key="1">
    <citation type="submission" date="2019-12" db="EMBL/GenBank/DDBJ databases">
        <authorList>
            <person name="Yang R."/>
        </authorList>
    </citation>
    <scope>NUCLEOTIDE SEQUENCE [LARGE SCALE GENOMIC DNA]</scope>
    <source>
        <strain evidence="8 9">DONG20-135</strain>
    </source>
</reference>
<feature type="domain" description="Ribosome maturation factor RimM PRC barrel" evidence="7">
    <location>
        <begin position="100"/>
        <end position="165"/>
    </location>
</feature>
<evidence type="ECO:0000259" key="6">
    <source>
        <dbReference type="Pfam" id="PF01782"/>
    </source>
</evidence>
<dbReference type="RefSeq" id="WP_160625018.1">
    <property type="nucleotide sequence ID" value="NZ_WUUQ01000002.1"/>
</dbReference>
<dbReference type="InterPro" id="IPR009000">
    <property type="entry name" value="Transl_B-barrel_sf"/>
</dbReference>
<dbReference type="Pfam" id="PF24986">
    <property type="entry name" value="PRC_RimM"/>
    <property type="match status" value="1"/>
</dbReference>
<comment type="domain">
    <text evidence="5">The PRC barrel domain binds ribosomal protein uS19.</text>
</comment>
<proteinExistence type="inferred from homology"/>
<dbReference type="NCBIfam" id="TIGR02273">
    <property type="entry name" value="16S_RimM"/>
    <property type="match status" value="1"/>
</dbReference>
<feature type="domain" description="RimM N-terminal" evidence="6">
    <location>
        <begin position="6"/>
        <end position="88"/>
    </location>
</feature>
<keyword evidence="3 5" id="KW-0698">rRNA processing</keyword>
<dbReference type="AlphaFoldDB" id="A0A6N8UAH4"/>
<dbReference type="HAMAP" id="MF_00014">
    <property type="entry name" value="Ribosome_mat_RimM"/>
    <property type="match status" value="1"/>
</dbReference>
<dbReference type="GO" id="GO:0005737">
    <property type="term" value="C:cytoplasm"/>
    <property type="evidence" value="ECO:0007669"/>
    <property type="project" value="UniProtKB-SubCell"/>
</dbReference>
<protein>
    <recommendedName>
        <fullName evidence="5">Ribosome maturation factor RimM</fullName>
    </recommendedName>
</protein>
<gene>
    <name evidence="5 8" type="primary">rimM</name>
    <name evidence="8" type="ORF">GSF08_06485</name>
</gene>
<comment type="subunit">
    <text evidence="5">Binds ribosomal protein uS19.</text>
</comment>
<dbReference type="GO" id="GO:0006364">
    <property type="term" value="P:rRNA processing"/>
    <property type="evidence" value="ECO:0007669"/>
    <property type="project" value="UniProtKB-UniRule"/>
</dbReference>
<dbReference type="GO" id="GO:0042274">
    <property type="term" value="P:ribosomal small subunit biogenesis"/>
    <property type="evidence" value="ECO:0007669"/>
    <property type="project" value="UniProtKB-UniRule"/>
</dbReference>
<dbReference type="GO" id="GO:0043022">
    <property type="term" value="F:ribosome binding"/>
    <property type="evidence" value="ECO:0007669"/>
    <property type="project" value="InterPro"/>
</dbReference>
<evidence type="ECO:0000256" key="1">
    <source>
        <dbReference type="ARBA" id="ARBA00022490"/>
    </source>
</evidence>
<dbReference type="SUPFAM" id="SSF50346">
    <property type="entry name" value="PRC-barrel domain"/>
    <property type="match status" value="1"/>
</dbReference>
<keyword evidence="2 5" id="KW-0690">Ribosome biogenesis</keyword>
<keyword evidence="1 5" id="KW-0963">Cytoplasm</keyword>
<reference evidence="8 9" key="2">
    <citation type="submission" date="2020-01" db="EMBL/GenBank/DDBJ databases">
        <title>Clostridiaceae sp. nov. isolated from the gut of human by culturomics.</title>
        <authorList>
            <person name="Chang Y."/>
        </authorList>
    </citation>
    <scope>NUCLEOTIDE SEQUENCE [LARGE SCALE GENOMIC DNA]</scope>
    <source>
        <strain evidence="8 9">DONG20-135</strain>
    </source>
</reference>
<dbReference type="Gene3D" id="2.30.30.240">
    <property type="entry name" value="PRC-barrel domain"/>
    <property type="match status" value="1"/>
</dbReference>
<accession>A0A6N8UAH4</accession>
<evidence type="ECO:0000256" key="4">
    <source>
        <dbReference type="ARBA" id="ARBA00023186"/>
    </source>
</evidence>
<dbReference type="PANTHER" id="PTHR33692">
    <property type="entry name" value="RIBOSOME MATURATION FACTOR RIMM"/>
    <property type="match status" value="1"/>
</dbReference>
<organism evidence="8 9">
    <name type="scientific">Copranaerobaculum intestinale</name>
    <dbReference type="NCBI Taxonomy" id="2692629"/>
    <lineage>
        <taxon>Bacteria</taxon>
        <taxon>Bacillati</taxon>
        <taxon>Bacillota</taxon>
        <taxon>Erysipelotrichia</taxon>
        <taxon>Erysipelotrichales</taxon>
        <taxon>Erysipelotrichaceae</taxon>
        <taxon>Copranaerobaculum</taxon>
    </lineage>
</organism>
<comment type="caution">
    <text evidence="8">The sequence shown here is derived from an EMBL/GenBank/DDBJ whole genome shotgun (WGS) entry which is preliminary data.</text>
</comment>
<comment type="subcellular location">
    <subcellularLocation>
        <location evidence="5">Cytoplasm</location>
    </subcellularLocation>
</comment>
<dbReference type="Pfam" id="PF01782">
    <property type="entry name" value="RimM"/>
    <property type="match status" value="1"/>
</dbReference>
<dbReference type="InterPro" id="IPR056792">
    <property type="entry name" value="PRC_RimM"/>
</dbReference>
<dbReference type="InterPro" id="IPR011961">
    <property type="entry name" value="RimM"/>
</dbReference>
<keyword evidence="9" id="KW-1185">Reference proteome</keyword>
<dbReference type="GO" id="GO:0005840">
    <property type="term" value="C:ribosome"/>
    <property type="evidence" value="ECO:0007669"/>
    <property type="project" value="InterPro"/>
</dbReference>
<dbReference type="InterPro" id="IPR036976">
    <property type="entry name" value="RimM_N_sf"/>
</dbReference>
<evidence type="ECO:0000259" key="7">
    <source>
        <dbReference type="Pfam" id="PF24986"/>
    </source>
</evidence>
<sequence length="166" mass="18799">MEYIKIGAIAGTHGLRGEVSVKSFTQFNDIRFAKGSIIFRETSSGMQELKIVSMRQKTDRILLQLAGYDHIEQVEAWKGSLLYIQKDQLHELDEDEVYYFELMHCQVVDMEGRLLGEVSDLIETGSSVVLRVSGDKEILIPYVKAFVKEADIAAKRIVVELLEGMV</sequence>
<dbReference type="Proteomes" id="UP000434036">
    <property type="component" value="Unassembled WGS sequence"/>
</dbReference>
<dbReference type="Gene3D" id="2.40.30.60">
    <property type="entry name" value="RimM"/>
    <property type="match status" value="1"/>
</dbReference>
<evidence type="ECO:0000256" key="3">
    <source>
        <dbReference type="ARBA" id="ARBA00022552"/>
    </source>
</evidence>
<evidence type="ECO:0000256" key="5">
    <source>
        <dbReference type="HAMAP-Rule" id="MF_00014"/>
    </source>
</evidence>
<dbReference type="EMBL" id="WUUQ01000002">
    <property type="protein sequence ID" value="MXQ73579.1"/>
    <property type="molecule type" value="Genomic_DNA"/>
</dbReference>